<dbReference type="InterPro" id="IPR001650">
    <property type="entry name" value="Helicase_C-like"/>
</dbReference>
<dbReference type="InterPro" id="IPR006935">
    <property type="entry name" value="Helicase/UvrB_N"/>
</dbReference>
<proteinExistence type="predicted"/>
<sequence length="688" mass="77577">MFITKAISKCKPQSRWYSTSSVVKHELRPYQRDAIQAVHEAIKRGVRRPAVVLATGGGKTVVFSHLIPQLKSETPSRRKTLVLAHTQELIFQAARLIKATNPNLIVQVDMSSWKPNMDEADVIVASVPTLVRMTRLERYDKHQFKTIILDECHHATASSWTKILNYFDAGDSSSPVTVVGFTATMERADGMPLGKVFDEIVYQRGLVEMVKNKELVDVKFTTLDVDVDFSKVKSKRNDFDQASLSNAMNTDEINSVVAGAFLRLKQEYDFKSTLVFCIDIAHCKTLCAALQSRGVNAQYVTGDTVKDERNSILDDFKNGRIDVLCNVMVFTEGTDIPNIDSLILARPTKSRPLLIQMIGRGLRLHPGKENCHVVDIAGTRSTGIQSVPTLFGVEDPNGNKTKNYELNDSDLTDRQLQKEEQRKLQEKALVAKLALEESRAEAMNIAFSTVDGFAELIANNVQEYASGESVNSKIRESNLAWVRLEYDVWGVSIPMSNQFFTLTRVSRENCPALFELRLVEFASYAQIQASGKMCPRQRVHGVLHSDQNLDYILIRAETFSRQYAGKYPNTALKFNRGSPKPVSDKQIKAYGTKLVSKAKKLYTLDTDQIKQFRASLTAMNSYRFNDLILALKYSINSLHVRWELQKLLGFTDKEKRMINRYSKKKEADRFLVGSRESGLVGGMNKLKL</sequence>
<accession>A0ABP0EBR7</accession>
<evidence type="ECO:0000313" key="4">
    <source>
        <dbReference type="EMBL" id="CAK7896467.1"/>
    </source>
</evidence>
<keyword evidence="5" id="KW-1185">Reference proteome</keyword>
<dbReference type="InterPro" id="IPR014001">
    <property type="entry name" value="Helicase_ATP-bd"/>
</dbReference>
<dbReference type="CDD" id="cd18799">
    <property type="entry name" value="SF2_C_EcoAI-like"/>
    <property type="match status" value="1"/>
</dbReference>
<keyword evidence="1" id="KW-0347">Helicase</keyword>
<dbReference type="InterPro" id="IPR050742">
    <property type="entry name" value="Helicase_Restrict-Modif_Enz"/>
</dbReference>
<dbReference type="CDD" id="cd18032">
    <property type="entry name" value="DEXHc_RE_I_III_res"/>
    <property type="match status" value="1"/>
</dbReference>
<keyword evidence="1" id="KW-0067">ATP-binding</keyword>
<protein>
    <recommendedName>
        <fullName evidence="6">RNA helicase</fullName>
    </recommendedName>
</protein>
<evidence type="ECO:0000313" key="5">
    <source>
        <dbReference type="Proteomes" id="UP001497600"/>
    </source>
</evidence>
<dbReference type="Pfam" id="PF00271">
    <property type="entry name" value="Helicase_C"/>
    <property type="match status" value="1"/>
</dbReference>
<keyword evidence="1" id="KW-0547">Nucleotide-binding</keyword>
<organism evidence="4 5">
    <name type="scientific">[Candida] anglica</name>
    <dbReference type="NCBI Taxonomy" id="148631"/>
    <lineage>
        <taxon>Eukaryota</taxon>
        <taxon>Fungi</taxon>
        <taxon>Dikarya</taxon>
        <taxon>Ascomycota</taxon>
        <taxon>Saccharomycotina</taxon>
        <taxon>Pichiomycetes</taxon>
        <taxon>Debaryomycetaceae</taxon>
        <taxon>Kurtzmaniella</taxon>
    </lineage>
</organism>
<dbReference type="PROSITE" id="PS51192">
    <property type="entry name" value="HELICASE_ATP_BIND_1"/>
    <property type="match status" value="1"/>
</dbReference>
<evidence type="ECO:0008006" key="6">
    <source>
        <dbReference type="Google" id="ProtNLM"/>
    </source>
</evidence>
<dbReference type="Gene3D" id="3.40.50.300">
    <property type="entry name" value="P-loop containing nucleotide triphosphate hydrolases"/>
    <property type="match status" value="2"/>
</dbReference>
<dbReference type="SMART" id="SM00487">
    <property type="entry name" value="DEXDc"/>
    <property type="match status" value="1"/>
</dbReference>
<keyword evidence="1" id="KW-0378">Hydrolase</keyword>
<dbReference type="EMBL" id="OZ004254">
    <property type="protein sequence ID" value="CAK7896467.1"/>
    <property type="molecule type" value="Genomic_DNA"/>
</dbReference>
<dbReference type="Pfam" id="PF04851">
    <property type="entry name" value="ResIII"/>
    <property type="match status" value="1"/>
</dbReference>
<dbReference type="Proteomes" id="UP001497600">
    <property type="component" value="Chromosome B"/>
</dbReference>
<dbReference type="PANTHER" id="PTHR47396:SF1">
    <property type="entry name" value="ATP-DEPENDENT HELICASE IRC3-RELATED"/>
    <property type="match status" value="1"/>
</dbReference>
<gene>
    <name evidence="4" type="ORF">CAAN4_B05226</name>
</gene>
<dbReference type="SMART" id="SM00490">
    <property type="entry name" value="HELICc"/>
    <property type="match status" value="1"/>
</dbReference>
<evidence type="ECO:0000256" key="1">
    <source>
        <dbReference type="ARBA" id="ARBA00022806"/>
    </source>
</evidence>
<reference evidence="4 5" key="1">
    <citation type="submission" date="2024-01" db="EMBL/GenBank/DDBJ databases">
        <authorList>
            <consortium name="Genoscope - CEA"/>
            <person name="William W."/>
        </authorList>
    </citation>
    <scope>NUCLEOTIDE SEQUENCE [LARGE SCALE GENOMIC DNA]</scope>
    <source>
        <strain evidence="4 5">29B2s-10</strain>
    </source>
</reference>
<evidence type="ECO:0000259" key="3">
    <source>
        <dbReference type="PROSITE" id="PS51194"/>
    </source>
</evidence>
<dbReference type="InterPro" id="IPR027417">
    <property type="entry name" value="P-loop_NTPase"/>
</dbReference>
<name>A0ABP0EBR7_9ASCO</name>
<feature type="domain" description="Helicase ATP-binding" evidence="2">
    <location>
        <begin position="40"/>
        <end position="203"/>
    </location>
</feature>
<dbReference type="PROSITE" id="PS51194">
    <property type="entry name" value="HELICASE_CTER"/>
    <property type="match status" value="1"/>
</dbReference>
<dbReference type="SUPFAM" id="SSF52540">
    <property type="entry name" value="P-loop containing nucleoside triphosphate hydrolases"/>
    <property type="match status" value="1"/>
</dbReference>
<feature type="domain" description="Helicase C-terminal" evidence="3">
    <location>
        <begin position="263"/>
        <end position="412"/>
    </location>
</feature>
<dbReference type="PANTHER" id="PTHR47396">
    <property type="entry name" value="TYPE I RESTRICTION ENZYME ECOKI R PROTEIN"/>
    <property type="match status" value="1"/>
</dbReference>
<evidence type="ECO:0000259" key="2">
    <source>
        <dbReference type="PROSITE" id="PS51192"/>
    </source>
</evidence>